<gene>
    <name evidence="2" type="ORF">O0I10_010538</name>
</gene>
<keyword evidence="1" id="KW-0349">Heme</keyword>
<dbReference type="GO" id="GO:0004497">
    <property type="term" value="F:monooxygenase activity"/>
    <property type="evidence" value="ECO:0007669"/>
    <property type="project" value="InterPro"/>
</dbReference>
<protein>
    <recommendedName>
        <fullName evidence="4">Cytochrome p450</fullName>
    </recommendedName>
</protein>
<dbReference type="GO" id="GO:0020037">
    <property type="term" value="F:heme binding"/>
    <property type="evidence" value="ECO:0007669"/>
    <property type="project" value="InterPro"/>
</dbReference>
<dbReference type="SUPFAM" id="SSF48264">
    <property type="entry name" value="Cytochrome P450"/>
    <property type="match status" value="1"/>
</dbReference>
<accession>A0AAD7UUD3</accession>
<keyword evidence="1" id="KW-0479">Metal-binding</keyword>
<reference evidence="2 3" key="1">
    <citation type="submission" date="2023-03" db="EMBL/GenBank/DDBJ databases">
        <title>Genome sequence of Lichtheimia ornata CBS 291.66.</title>
        <authorList>
            <person name="Mohabir J.T."/>
            <person name="Shea T.P."/>
            <person name="Kurbessoian T."/>
            <person name="Berby B."/>
            <person name="Fontaine J."/>
            <person name="Livny J."/>
            <person name="Gnirke A."/>
            <person name="Stajich J.E."/>
            <person name="Cuomo C.A."/>
        </authorList>
    </citation>
    <scope>NUCLEOTIDE SEQUENCE [LARGE SCALE GENOMIC DNA]</scope>
    <source>
        <strain evidence="2">CBS 291.66</strain>
    </source>
</reference>
<organism evidence="2 3">
    <name type="scientific">Lichtheimia ornata</name>
    <dbReference type="NCBI Taxonomy" id="688661"/>
    <lineage>
        <taxon>Eukaryota</taxon>
        <taxon>Fungi</taxon>
        <taxon>Fungi incertae sedis</taxon>
        <taxon>Mucoromycota</taxon>
        <taxon>Mucoromycotina</taxon>
        <taxon>Mucoromycetes</taxon>
        <taxon>Mucorales</taxon>
        <taxon>Lichtheimiaceae</taxon>
        <taxon>Lichtheimia</taxon>
    </lineage>
</organism>
<dbReference type="InterPro" id="IPR036396">
    <property type="entry name" value="Cyt_P450_sf"/>
</dbReference>
<dbReference type="Proteomes" id="UP001234581">
    <property type="component" value="Unassembled WGS sequence"/>
</dbReference>
<evidence type="ECO:0000313" key="2">
    <source>
        <dbReference type="EMBL" id="KAJ8653739.1"/>
    </source>
</evidence>
<dbReference type="PRINTS" id="PR00463">
    <property type="entry name" value="EP450I"/>
</dbReference>
<evidence type="ECO:0008006" key="4">
    <source>
        <dbReference type="Google" id="ProtNLM"/>
    </source>
</evidence>
<sequence length="521" mass="58923">MDTETIVNTFESSLQYITDTIHNRERLQKVGAVAAISVATYLVTSKLYDAFLGPLSGIPGPLAMKFVDARFSGKMEKTPGTSYRSFMKWQNEYGQIVRIGPKHISVSSKEMLKQVLQKDDLTKGPAYERLHLHGGINMFNTINKDFHKQRRRVVSPAFSVKYLNSLEPYMTDMTEAFLRRMDKDIEKTRGSGDYGVVDIWALLQYLALDIIGETAFGRTFNMLEGNDHLVPRNITKTMETGTYIIAHPILGTIKALFSLGDVMSAVHELQAFMKKIIIERIEGGEKARRNDILQILIDTQQAKEADDRLTAEAIAHETVLFLIAGSETTSNTTGFAIYELLKNPHTLDALRAEIDAIPMEPGQKYFQHEQLKHLPYLNAVIDETLRLDPISVNGMERRADRDIVLGGNLVVPKGTVVHCNSYHAHLNPDYWPEPTKFIPERWLEGSSIPADTSAFFPYSIGSRNCIGKAFAQQEMRLSIAHIVKLYDIQPIPQEMEDAKERRSFVTLAVKKNSFKIQAKRR</sequence>
<dbReference type="Gene3D" id="1.10.630.10">
    <property type="entry name" value="Cytochrome P450"/>
    <property type="match status" value="1"/>
</dbReference>
<dbReference type="InterPro" id="IPR002401">
    <property type="entry name" value="Cyt_P450_E_grp-I"/>
</dbReference>
<comment type="cofactor">
    <cofactor evidence="1">
        <name>heme</name>
        <dbReference type="ChEBI" id="CHEBI:30413"/>
    </cofactor>
</comment>
<proteinExistence type="predicted"/>
<keyword evidence="1" id="KW-0408">Iron</keyword>
<dbReference type="RefSeq" id="XP_058338653.1">
    <property type="nucleotide sequence ID" value="XM_058490517.1"/>
</dbReference>
<dbReference type="GO" id="GO:0005506">
    <property type="term" value="F:iron ion binding"/>
    <property type="evidence" value="ECO:0007669"/>
    <property type="project" value="InterPro"/>
</dbReference>
<dbReference type="PANTHER" id="PTHR24305:SF108">
    <property type="entry name" value="P450, PUTATIVE (EUROFUNG)-RELATED"/>
    <property type="match status" value="1"/>
</dbReference>
<feature type="binding site" description="axial binding residue" evidence="1">
    <location>
        <position position="465"/>
    </location>
    <ligand>
        <name>heme</name>
        <dbReference type="ChEBI" id="CHEBI:30413"/>
    </ligand>
    <ligandPart>
        <name>Fe</name>
        <dbReference type="ChEBI" id="CHEBI:18248"/>
    </ligandPart>
</feature>
<dbReference type="EMBL" id="JARTCD010000072">
    <property type="protein sequence ID" value="KAJ8653739.1"/>
    <property type="molecule type" value="Genomic_DNA"/>
</dbReference>
<keyword evidence="3" id="KW-1185">Reference proteome</keyword>
<dbReference type="GeneID" id="83217941"/>
<dbReference type="InterPro" id="IPR050121">
    <property type="entry name" value="Cytochrome_P450_monoxygenase"/>
</dbReference>
<comment type="caution">
    <text evidence="2">The sequence shown here is derived from an EMBL/GenBank/DDBJ whole genome shotgun (WGS) entry which is preliminary data.</text>
</comment>
<dbReference type="PRINTS" id="PR00385">
    <property type="entry name" value="P450"/>
</dbReference>
<dbReference type="PANTHER" id="PTHR24305">
    <property type="entry name" value="CYTOCHROME P450"/>
    <property type="match status" value="1"/>
</dbReference>
<dbReference type="GO" id="GO:0016705">
    <property type="term" value="F:oxidoreductase activity, acting on paired donors, with incorporation or reduction of molecular oxygen"/>
    <property type="evidence" value="ECO:0007669"/>
    <property type="project" value="InterPro"/>
</dbReference>
<dbReference type="InterPro" id="IPR001128">
    <property type="entry name" value="Cyt_P450"/>
</dbReference>
<dbReference type="AlphaFoldDB" id="A0AAD7UUD3"/>
<evidence type="ECO:0000256" key="1">
    <source>
        <dbReference type="PIRSR" id="PIRSR602401-1"/>
    </source>
</evidence>
<dbReference type="Pfam" id="PF00067">
    <property type="entry name" value="p450"/>
    <property type="match status" value="1"/>
</dbReference>
<evidence type="ECO:0000313" key="3">
    <source>
        <dbReference type="Proteomes" id="UP001234581"/>
    </source>
</evidence>
<name>A0AAD7UUD3_9FUNG</name>